<feature type="transmembrane region" description="Helical" evidence="2">
    <location>
        <begin position="147"/>
        <end position="165"/>
    </location>
</feature>
<accession>A0A4P6ENJ3</accession>
<keyword evidence="5" id="KW-1185">Reference proteome</keyword>
<evidence type="ECO:0000259" key="3">
    <source>
        <dbReference type="Pfam" id="PF04892"/>
    </source>
</evidence>
<dbReference type="Proteomes" id="UP000291758">
    <property type="component" value="Chromosome"/>
</dbReference>
<dbReference type="KEGG" id="xyl:ET495_13485"/>
<dbReference type="NCBIfam" id="NF037970">
    <property type="entry name" value="vanZ_1"/>
    <property type="match status" value="1"/>
</dbReference>
<evidence type="ECO:0000313" key="4">
    <source>
        <dbReference type="EMBL" id="QAY64065.1"/>
    </source>
</evidence>
<dbReference type="PANTHER" id="PTHR28008:SF1">
    <property type="entry name" value="DOMAIN PROTEIN, PUTATIVE (AFU_ORTHOLOGUE AFUA_3G10980)-RELATED"/>
    <property type="match status" value="1"/>
</dbReference>
<dbReference type="PANTHER" id="PTHR28008">
    <property type="entry name" value="DOMAIN PROTEIN, PUTATIVE (AFU_ORTHOLOGUE AFUA_3G10980)-RELATED"/>
    <property type="match status" value="1"/>
</dbReference>
<evidence type="ECO:0000313" key="5">
    <source>
        <dbReference type="Proteomes" id="UP000291758"/>
    </source>
</evidence>
<feature type="transmembrane region" description="Helical" evidence="2">
    <location>
        <begin position="85"/>
        <end position="103"/>
    </location>
</feature>
<evidence type="ECO:0000256" key="1">
    <source>
        <dbReference type="SAM" id="MobiDB-lite"/>
    </source>
</evidence>
<keyword evidence="2" id="KW-1133">Transmembrane helix</keyword>
<protein>
    <submittedName>
        <fullName evidence="4">VanZ family protein</fullName>
    </submittedName>
</protein>
<feature type="domain" description="VanZ-like" evidence="3">
    <location>
        <begin position="78"/>
        <end position="163"/>
    </location>
</feature>
<feature type="transmembrane region" description="Helical" evidence="2">
    <location>
        <begin position="115"/>
        <end position="135"/>
    </location>
</feature>
<dbReference type="Pfam" id="PF04892">
    <property type="entry name" value="VanZ"/>
    <property type="match status" value="1"/>
</dbReference>
<dbReference type="OrthoDB" id="4827152at2"/>
<reference evidence="4 5" key="1">
    <citation type="submission" date="2019-01" db="EMBL/GenBank/DDBJ databases">
        <title>Genome sequencing of strain 2JSPR-7.</title>
        <authorList>
            <person name="Heo J."/>
            <person name="Kim S.-J."/>
            <person name="Kim J.-S."/>
            <person name="Hong S.-B."/>
            <person name="Kwon S.-W."/>
        </authorList>
    </citation>
    <scope>NUCLEOTIDE SEQUENCE [LARGE SCALE GENOMIC DNA]</scope>
    <source>
        <strain evidence="4 5">2JSPR-7</strain>
    </source>
</reference>
<dbReference type="AlphaFoldDB" id="A0A4P6ENJ3"/>
<proteinExistence type="predicted"/>
<keyword evidence="2" id="KW-0812">Transmembrane</keyword>
<dbReference type="InterPro" id="IPR006976">
    <property type="entry name" value="VanZ-like"/>
</dbReference>
<organism evidence="4 5">
    <name type="scientific">Xylanimonas allomyrinae</name>
    <dbReference type="NCBI Taxonomy" id="2509459"/>
    <lineage>
        <taxon>Bacteria</taxon>
        <taxon>Bacillati</taxon>
        <taxon>Actinomycetota</taxon>
        <taxon>Actinomycetes</taxon>
        <taxon>Micrococcales</taxon>
        <taxon>Promicromonosporaceae</taxon>
        <taxon>Xylanimonas</taxon>
    </lineage>
</organism>
<feature type="transmembrane region" description="Helical" evidence="2">
    <location>
        <begin position="34"/>
        <end position="52"/>
    </location>
</feature>
<name>A0A4P6ENJ3_9MICO</name>
<feature type="region of interest" description="Disordered" evidence="1">
    <location>
        <begin position="171"/>
        <end position="190"/>
    </location>
</feature>
<sequence length="190" mass="20087">MSSSIRRSFERPGARTARRRLELERRPKVWGVRWGSRVLAGYLVAVLGLTLWPQLEQTSVPGWAAAVVAALGRAGVKIDVGFLEAASNVVMFLPFGVLGAWLLAHARRRWSLGAVWAAVTAAGTAFSVAIETAQLFIPGRVSTVQDVVLNGAGGLVGAAAVALVLRARRGGEPQPGAPAHPQDVRPEAGR</sequence>
<keyword evidence="2" id="KW-0472">Membrane</keyword>
<evidence type="ECO:0000256" key="2">
    <source>
        <dbReference type="SAM" id="Phobius"/>
    </source>
</evidence>
<gene>
    <name evidence="4" type="ORF">ET495_13485</name>
</gene>
<dbReference type="EMBL" id="CP035495">
    <property type="protein sequence ID" value="QAY64065.1"/>
    <property type="molecule type" value="Genomic_DNA"/>
</dbReference>